<name>A0A127FCQ3_STEDE</name>
<sequence>MEYARYVEQIVFCRLPVMTAAASNRFPVYPPGLRRPLRAGRTAAPSRRSMEFSTRRIRLLGSLILGTSLLTACTGPLVRQHTGSVSSTAQAMPGEADTLASAALQAWAERRNTAQALALIRRAVQHDENRPDLVWLQIRLCAEADGCDPTPFETRLRRLDPANGVVWLGALGRAEDRLDNQAAASLLDAMSRVTGFDLYWTTLVRRLTLALNAAHGPMSGADGHAVRRPDDAVLTGALNDITGWLSRLDTPAFGPLTTACSPPRAHATGTVARCISIATIMQGSDTALAEALGLGIAQRLAAPGSPQAAALDRRIDVLRYRTQGAVAIMEGQNEREKFSAEILDLMKNLRREQDVTGTILRWAGHPLDPQQ</sequence>
<protein>
    <submittedName>
        <fullName evidence="1">Uncharacterized protein</fullName>
    </submittedName>
</protein>
<gene>
    <name evidence="1" type="ORF">ACG33_14035</name>
</gene>
<keyword evidence="2" id="KW-1185">Reference proteome</keyword>
<organism evidence="1 2">
    <name type="scientific">Steroidobacter denitrificans</name>
    <dbReference type="NCBI Taxonomy" id="465721"/>
    <lineage>
        <taxon>Bacteria</taxon>
        <taxon>Pseudomonadati</taxon>
        <taxon>Pseudomonadota</taxon>
        <taxon>Gammaproteobacteria</taxon>
        <taxon>Steroidobacterales</taxon>
        <taxon>Steroidobacteraceae</taxon>
        <taxon>Steroidobacter</taxon>
    </lineage>
</organism>
<evidence type="ECO:0000313" key="2">
    <source>
        <dbReference type="Proteomes" id="UP000070250"/>
    </source>
</evidence>
<evidence type="ECO:0000313" key="1">
    <source>
        <dbReference type="EMBL" id="AMN48196.1"/>
    </source>
</evidence>
<reference evidence="1 2" key="1">
    <citation type="submission" date="2015-06" db="EMBL/GenBank/DDBJ databases">
        <title>A Comprehensive Approach to Explore the Metabolic and Phylogenetic Diversity of Bacterial Steroid Degradation in the Environment: Testosterone as an Example.</title>
        <authorList>
            <person name="Yang F.-C."/>
            <person name="Chen Y.-L."/>
            <person name="Yu C.-P."/>
            <person name="Tang S.-L."/>
            <person name="Wang P.-H."/>
            <person name="Ismail W."/>
            <person name="Wang C.-H."/>
            <person name="Yang C.-Y."/>
            <person name="Chiang Y.-R."/>
        </authorList>
    </citation>
    <scope>NUCLEOTIDE SEQUENCE [LARGE SCALE GENOMIC DNA]</scope>
    <source>
        <strain evidence="1 2">DSM 18526</strain>
    </source>
</reference>
<dbReference type="KEGG" id="sdf:ACG33_14035"/>
<dbReference type="EMBL" id="CP011971">
    <property type="protein sequence ID" value="AMN48196.1"/>
    <property type="molecule type" value="Genomic_DNA"/>
</dbReference>
<dbReference type="Proteomes" id="UP000070250">
    <property type="component" value="Chromosome"/>
</dbReference>
<proteinExistence type="predicted"/>
<accession>A0A127FCQ3</accession>
<dbReference type="AlphaFoldDB" id="A0A127FCQ3"/>